<dbReference type="EMBL" id="JAHIBW010000001">
    <property type="protein sequence ID" value="KAG7313453.1"/>
    <property type="molecule type" value="Genomic_DNA"/>
</dbReference>
<comment type="caution">
    <text evidence="2">The sequence shown here is derived from an EMBL/GenBank/DDBJ whole genome shotgun (WGS) entry which is preliminary data.</text>
</comment>
<evidence type="ECO:0000313" key="2">
    <source>
        <dbReference type="EMBL" id="KAG7313453.1"/>
    </source>
</evidence>
<organism evidence="2 3">
    <name type="scientific">Plutella xylostella</name>
    <name type="common">Diamondback moth</name>
    <name type="synonym">Plutella maculipennis</name>
    <dbReference type="NCBI Taxonomy" id="51655"/>
    <lineage>
        <taxon>Eukaryota</taxon>
        <taxon>Metazoa</taxon>
        <taxon>Ecdysozoa</taxon>
        <taxon>Arthropoda</taxon>
        <taxon>Hexapoda</taxon>
        <taxon>Insecta</taxon>
        <taxon>Pterygota</taxon>
        <taxon>Neoptera</taxon>
        <taxon>Endopterygota</taxon>
        <taxon>Lepidoptera</taxon>
        <taxon>Glossata</taxon>
        <taxon>Ditrysia</taxon>
        <taxon>Yponomeutoidea</taxon>
        <taxon>Plutellidae</taxon>
        <taxon>Plutella</taxon>
    </lineage>
</organism>
<keyword evidence="3" id="KW-1185">Reference proteome</keyword>
<gene>
    <name evidence="2" type="ORF">JYU34_000578</name>
</gene>
<reference evidence="2 3" key="1">
    <citation type="submission" date="2021-06" db="EMBL/GenBank/DDBJ databases">
        <title>A haploid diamondback moth (Plutella xylostella L.) genome assembly resolves 31 chromosomes and identifies a diamide resistance mutation.</title>
        <authorList>
            <person name="Ward C.M."/>
            <person name="Perry K.D."/>
            <person name="Baker G."/>
            <person name="Powis K."/>
            <person name="Heckel D.G."/>
            <person name="Baxter S.W."/>
        </authorList>
    </citation>
    <scope>NUCLEOTIDE SEQUENCE [LARGE SCALE GENOMIC DNA]</scope>
    <source>
        <strain evidence="2 3">LV</strain>
        <tissue evidence="2">Single pupa</tissue>
    </source>
</reference>
<sequence>MGDEGSRSTKDRRHRSSSSLHTADGRRRSERKLNFREVDDHFAIAEARCDHLQQELDYVRTLKRRKKIKRRSLTKFSESGAVRDTLPLISIHTKPKKFYAGPNKTTCGKELRSKNEYEQVEVTPNDKHKFEKTTTNRMPKLAGASVTAVNKHRQAREASIVELFSSSNGRSKTPSPRRNTAAIESDQSHEAGAGAADSDSNQPERPPRRRVQSSHSYERPTVSSQLKQAAVHYYQPYSAQGNIPFVASKSCTPSHNIGVNLQQVLNGVKNKQPIGGIPLTIAHHMGLCHLPATQNGAEPMRESLSPPRMNALSVGGRVQPLSRSVSYRRLLQRCSQGQGVVPRFLKAVNRPHAFYTPVYNLGEDGTVSRTAYSAEARQSLAEYSAMYREYAEVQRRLERGEPEEGLAARRDELAAQLHERQPFIAQVVNEEEGQTK</sequence>
<feature type="region of interest" description="Disordered" evidence="1">
    <location>
        <begin position="1"/>
        <end position="32"/>
    </location>
</feature>
<feature type="region of interest" description="Disordered" evidence="1">
    <location>
        <begin position="161"/>
        <end position="224"/>
    </location>
</feature>
<feature type="compositionally biased region" description="Polar residues" evidence="1">
    <location>
        <begin position="164"/>
        <end position="178"/>
    </location>
</feature>
<name>A0ABQ7R8A9_PLUXY</name>
<feature type="compositionally biased region" description="Basic and acidic residues" evidence="1">
    <location>
        <begin position="23"/>
        <end position="32"/>
    </location>
</feature>
<dbReference type="Proteomes" id="UP000823941">
    <property type="component" value="Chromosome 1"/>
</dbReference>
<accession>A0ABQ7R8A9</accession>
<evidence type="ECO:0000256" key="1">
    <source>
        <dbReference type="SAM" id="MobiDB-lite"/>
    </source>
</evidence>
<protein>
    <submittedName>
        <fullName evidence="2">Uncharacterized protein</fullName>
    </submittedName>
</protein>
<proteinExistence type="predicted"/>
<evidence type="ECO:0000313" key="3">
    <source>
        <dbReference type="Proteomes" id="UP000823941"/>
    </source>
</evidence>